<proteinExistence type="predicted"/>
<dbReference type="PANTHER" id="PTHR42921">
    <property type="entry name" value="ACETOACETYL-COA SYNTHETASE"/>
    <property type="match status" value="1"/>
</dbReference>
<dbReference type="InterPro" id="IPR042099">
    <property type="entry name" value="ANL_N_sf"/>
</dbReference>
<reference evidence="1 2" key="1">
    <citation type="journal article" date="2019" name="Sci. Rep.">
        <title>Orb-weaving spider Araneus ventricosus genome elucidates the spidroin gene catalogue.</title>
        <authorList>
            <person name="Kono N."/>
            <person name="Nakamura H."/>
            <person name="Ohtoshi R."/>
            <person name="Moran D.A.P."/>
            <person name="Shinohara A."/>
            <person name="Yoshida Y."/>
            <person name="Fujiwara M."/>
            <person name="Mori M."/>
            <person name="Tomita M."/>
            <person name="Arakawa K."/>
        </authorList>
    </citation>
    <scope>NUCLEOTIDE SEQUENCE [LARGE SCALE GENOMIC DNA]</scope>
</reference>
<sequence length="142" mass="17226">MELLQKSVLHTRLREWFVQVDDKTSIQKASYIKYDLNTASTMSTGIILEEEILDHVCDNKEKIQPCKDRTVMDTRKKQPFLAWNKKVPDTNTEKFKKIIEEKYQIRLESYWDLHKWSVDNTEKFWEEIWDYFKVIASQPYEK</sequence>
<evidence type="ECO:0008006" key="3">
    <source>
        <dbReference type="Google" id="ProtNLM"/>
    </source>
</evidence>
<accession>A0A4Y2EZV6</accession>
<protein>
    <recommendedName>
        <fullName evidence="3">Acetyl-coenzyme A synthetase N-terminal domain-containing protein</fullName>
    </recommendedName>
</protein>
<dbReference type="PANTHER" id="PTHR42921:SF1">
    <property type="entry name" value="ACETOACETYL-COA SYNTHETASE"/>
    <property type="match status" value="1"/>
</dbReference>
<dbReference type="EMBL" id="BGPR01000733">
    <property type="protein sequence ID" value="GBM33405.1"/>
    <property type="molecule type" value="Genomic_DNA"/>
</dbReference>
<name>A0A4Y2EZV6_ARAVE</name>
<organism evidence="1 2">
    <name type="scientific">Araneus ventricosus</name>
    <name type="common">Orbweaver spider</name>
    <name type="synonym">Epeira ventricosa</name>
    <dbReference type="NCBI Taxonomy" id="182803"/>
    <lineage>
        <taxon>Eukaryota</taxon>
        <taxon>Metazoa</taxon>
        <taxon>Ecdysozoa</taxon>
        <taxon>Arthropoda</taxon>
        <taxon>Chelicerata</taxon>
        <taxon>Arachnida</taxon>
        <taxon>Araneae</taxon>
        <taxon>Araneomorphae</taxon>
        <taxon>Entelegynae</taxon>
        <taxon>Araneoidea</taxon>
        <taxon>Araneidae</taxon>
        <taxon>Araneus</taxon>
    </lineage>
</organism>
<dbReference type="AlphaFoldDB" id="A0A4Y2EZV6"/>
<evidence type="ECO:0000313" key="1">
    <source>
        <dbReference type="EMBL" id="GBM33405.1"/>
    </source>
</evidence>
<dbReference type="Gene3D" id="3.40.50.12780">
    <property type="entry name" value="N-terminal domain of ligase-like"/>
    <property type="match status" value="1"/>
</dbReference>
<comment type="caution">
    <text evidence="1">The sequence shown here is derived from an EMBL/GenBank/DDBJ whole genome shotgun (WGS) entry which is preliminary data.</text>
</comment>
<dbReference type="GO" id="GO:0030729">
    <property type="term" value="F:acetoacetate-CoA ligase activity"/>
    <property type="evidence" value="ECO:0007669"/>
    <property type="project" value="TreeGrafter"/>
</dbReference>
<dbReference type="OrthoDB" id="10253869at2759"/>
<feature type="non-terminal residue" evidence="1">
    <location>
        <position position="142"/>
    </location>
</feature>
<gene>
    <name evidence="1" type="ORF">AVEN_31409_1</name>
</gene>
<keyword evidence="2" id="KW-1185">Reference proteome</keyword>
<evidence type="ECO:0000313" key="2">
    <source>
        <dbReference type="Proteomes" id="UP000499080"/>
    </source>
</evidence>
<dbReference type="Proteomes" id="UP000499080">
    <property type="component" value="Unassembled WGS sequence"/>
</dbReference>